<accession>A0AAV9CDM2</accession>
<dbReference type="Proteomes" id="UP001180020">
    <property type="component" value="Unassembled WGS sequence"/>
</dbReference>
<keyword evidence="2" id="KW-0677">Repeat</keyword>
<evidence type="ECO:0000256" key="3">
    <source>
        <dbReference type="PROSITE-ProRule" id="PRU00708"/>
    </source>
</evidence>
<evidence type="ECO:0000313" key="5">
    <source>
        <dbReference type="Proteomes" id="UP001180020"/>
    </source>
</evidence>
<dbReference type="Gene3D" id="1.25.40.10">
    <property type="entry name" value="Tetratricopeptide repeat domain"/>
    <property type="match status" value="2"/>
</dbReference>
<dbReference type="Pfam" id="PF12854">
    <property type="entry name" value="PPR_1"/>
    <property type="match status" value="1"/>
</dbReference>
<dbReference type="PANTHER" id="PTHR47941">
    <property type="entry name" value="PENTATRICOPEPTIDE REPEAT-CONTAINING PROTEIN 3, MITOCHONDRIAL"/>
    <property type="match status" value="1"/>
</dbReference>
<dbReference type="Pfam" id="PF13041">
    <property type="entry name" value="PPR_2"/>
    <property type="match status" value="1"/>
</dbReference>
<dbReference type="InterPro" id="IPR002885">
    <property type="entry name" value="PPR_rpt"/>
</dbReference>
<feature type="repeat" description="PPR" evidence="3">
    <location>
        <begin position="83"/>
        <end position="117"/>
    </location>
</feature>
<dbReference type="InterPro" id="IPR011990">
    <property type="entry name" value="TPR-like_helical_dom_sf"/>
</dbReference>
<comment type="caution">
    <text evidence="4">The sequence shown here is derived from an EMBL/GenBank/DDBJ whole genome shotgun (WGS) entry which is preliminary data.</text>
</comment>
<reference evidence="4" key="2">
    <citation type="submission" date="2023-06" db="EMBL/GenBank/DDBJ databases">
        <authorList>
            <person name="Ma L."/>
            <person name="Liu K.-W."/>
            <person name="Li Z."/>
            <person name="Hsiao Y.-Y."/>
            <person name="Qi Y."/>
            <person name="Fu T."/>
            <person name="Tang G."/>
            <person name="Zhang D."/>
            <person name="Sun W.-H."/>
            <person name="Liu D.-K."/>
            <person name="Li Y."/>
            <person name="Chen G.-Z."/>
            <person name="Liu X.-D."/>
            <person name="Liao X.-Y."/>
            <person name="Jiang Y.-T."/>
            <person name="Yu X."/>
            <person name="Hao Y."/>
            <person name="Huang J."/>
            <person name="Zhao X.-W."/>
            <person name="Ke S."/>
            <person name="Chen Y.-Y."/>
            <person name="Wu W.-L."/>
            <person name="Hsu J.-L."/>
            <person name="Lin Y.-F."/>
            <person name="Huang M.-D."/>
            <person name="Li C.-Y."/>
            <person name="Huang L."/>
            <person name="Wang Z.-W."/>
            <person name="Zhao X."/>
            <person name="Zhong W.-Y."/>
            <person name="Peng D.-H."/>
            <person name="Ahmad S."/>
            <person name="Lan S."/>
            <person name="Zhang J.-S."/>
            <person name="Tsai W.-C."/>
            <person name="Van De Peer Y."/>
            <person name="Liu Z.-J."/>
        </authorList>
    </citation>
    <scope>NUCLEOTIDE SEQUENCE</scope>
    <source>
        <strain evidence="4">CP</strain>
        <tissue evidence="4">Leaves</tissue>
    </source>
</reference>
<feature type="repeat" description="PPR" evidence="3">
    <location>
        <begin position="23"/>
        <end position="57"/>
    </location>
</feature>
<proteinExistence type="inferred from homology"/>
<protein>
    <submittedName>
        <fullName evidence="4">Pentatricopeptide repeat-containing protein</fullName>
    </submittedName>
</protein>
<dbReference type="AlphaFoldDB" id="A0AAV9CDM2"/>
<evidence type="ECO:0000256" key="2">
    <source>
        <dbReference type="ARBA" id="ARBA00022737"/>
    </source>
</evidence>
<sequence>MIDNLCKMGHVAGDDRERGLVPNEYTYNVLVDGYCKMGDMDEAKKMYEEMLGRGCNESVVSCNTMIGGLCSIERMLDRGINWDSLTYSIMIRGFCQDGRTREALDLSYNLLEAGLQRGMWAWQQRF</sequence>
<comment type="similarity">
    <text evidence="1">Belongs to the PPR family. P subfamily.</text>
</comment>
<dbReference type="PROSITE" id="PS51375">
    <property type="entry name" value="PPR"/>
    <property type="match status" value="2"/>
</dbReference>
<organism evidence="4 5">
    <name type="scientific">Acorus calamus</name>
    <name type="common">Sweet flag</name>
    <dbReference type="NCBI Taxonomy" id="4465"/>
    <lineage>
        <taxon>Eukaryota</taxon>
        <taxon>Viridiplantae</taxon>
        <taxon>Streptophyta</taxon>
        <taxon>Embryophyta</taxon>
        <taxon>Tracheophyta</taxon>
        <taxon>Spermatophyta</taxon>
        <taxon>Magnoliopsida</taxon>
        <taxon>Liliopsida</taxon>
        <taxon>Acoraceae</taxon>
        <taxon>Acorus</taxon>
    </lineage>
</organism>
<reference evidence="4" key="1">
    <citation type="journal article" date="2023" name="Nat. Commun.">
        <title>Diploid and tetraploid genomes of Acorus and the evolution of monocots.</title>
        <authorList>
            <person name="Ma L."/>
            <person name="Liu K.W."/>
            <person name="Li Z."/>
            <person name="Hsiao Y.Y."/>
            <person name="Qi Y."/>
            <person name="Fu T."/>
            <person name="Tang G.D."/>
            <person name="Zhang D."/>
            <person name="Sun W.H."/>
            <person name="Liu D.K."/>
            <person name="Li Y."/>
            <person name="Chen G.Z."/>
            <person name="Liu X.D."/>
            <person name="Liao X.Y."/>
            <person name="Jiang Y.T."/>
            <person name="Yu X."/>
            <person name="Hao Y."/>
            <person name="Huang J."/>
            <person name="Zhao X.W."/>
            <person name="Ke S."/>
            <person name="Chen Y.Y."/>
            <person name="Wu W.L."/>
            <person name="Hsu J.L."/>
            <person name="Lin Y.F."/>
            <person name="Huang M.D."/>
            <person name="Li C.Y."/>
            <person name="Huang L."/>
            <person name="Wang Z.W."/>
            <person name="Zhao X."/>
            <person name="Zhong W.Y."/>
            <person name="Peng D.H."/>
            <person name="Ahmad S."/>
            <person name="Lan S."/>
            <person name="Zhang J.S."/>
            <person name="Tsai W.C."/>
            <person name="Van de Peer Y."/>
            <person name="Liu Z.J."/>
        </authorList>
    </citation>
    <scope>NUCLEOTIDE SEQUENCE</scope>
    <source>
        <strain evidence="4">CP</strain>
    </source>
</reference>
<dbReference type="EMBL" id="JAUJYO010000020">
    <property type="protein sequence ID" value="KAK1286946.1"/>
    <property type="molecule type" value="Genomic_DNA"/>
</dbReference>
<gene>
    <name evidence="4" type="ORF">QJS10_CPB20g01878</name>
</gene>
<evidence type="ECO:0000256" key="1">
    <source>
        <dbReference type="ARBA" id="ARBA00007626"/>
    </source>
</evidence>
<dbReference type="NCBIfam" id="TIGR00756">
    <property type="entry name" value="PPR"/>
    <property type="match status" value="2"/>
</dbReference>
<keyword evidence="5" id="KW-1185">Reference proteome</keyword>
<name>A0AAV9CDM2_ACOCL</name>
<evidence type="ECO:0000313" key="4">
    <source>
        <dbReference type="EMBL" id="KAK1286946.1"/>
    </source>
</evidence>
<dbReference type="SUPFAM" id="SSF81901">
    <property type="entry name" value="HCP-like"/>
    <property type="match status" value="1"/>
</dbReference>